<dbReference type="FunFam" id="1.10.287.20:FF:000003">
    <property type="entry name" value="Cytochrome b-c1 complex subunit 6"/>
    <property type="match status" value="1"/>
</dbReference>
<keyword evidence="6" id="KW-0249">Electron transport</keyword>
<keyword evidence="5" id="KW-0999">Mitochondrion inner membrane</keyword>
<organism evidence="13 14">
    <name type="scientific">Golovinomyces cichoracearum</name>
    <dbReference type="NCBI Taxonomy" id="62708"/>
    <lineage>
        <taxon>Eukaryota</taxon>
        <taxon>Fungi</taxon>
        <taxon>Dikarya</taxon>
        <taxon>Ascomycota</taxon>
        <taxon>Pezizomycotina</taxon>
        <taxon>Leotiomycetes</taxon>
        <taxon>Erysiphales</taxon>
        <taxon>Erysiphaceae</taxon>
        <taxon>Golovinomyces</taxon>
    </lineage>
</organism>
<keyword evidence="4" id="KW-0679">Respiratory chain</keyword>
<feature type="domain" description="Ubiquinol-cytochrome C reductase hinge" evidence="12">
    <location>
        <begin position="66"/>
        <end position="130"/>
    </location>
</feature>
<evidence type="ECO:0000256" key="4">
    <source>
        <dbReference type="ARBA" id="ARBA00022660"/>
    </source>
</evidence>
<evidence type="ECO:0000313" key="14">
    <source>
        <dbReference type="Proteomes" id="UP000285405"/>
    </source>
</evidence>
<dbReference type="GO" id="GO:0006122">
    <property type="term" value="P:mitochondrial electron transport, ubiquinol to cytochrome c"/>
    <property type="evidence" value="ECO:0007669"/>
    <property type="project" value="InterPro"/>
</dbReference>
<evidence type="ECO:0000256" key="8">
    <source>
        <dbReference type="ARBA" id="ARBA00023136"/>
    </source>
</evidence>
<dbReference type="PANTHER" id="PTHR15336:SF0">
    <property type="entry name" value="CYTOCHROME B-C1 COMPLEX SUBUNIT 6, MITOCHONDRIAL"/>
    <property type="match status" value="1"/>
</dbReference>
<protein>
    <recommendedName>
        <fullName evidence="9">Cytochrome b-c1 complex subunit 6, mitochondrial</fullName>
    </recommendedName>
    <alternativeName>
        <fullName evidence="10">Complex III subunit 6</fullName>
    </alternativeName>
</protein>
<gene>
    <name evidence="13" type="ORF">GcC1_089017</name>
</gene>
<dbReference type="PANTHER" id="PTHR15336">
    <property type="entry name" value="UBIQUINOL-CYTOCHROME C REDUCTASE COMPLEX 7.8 KDA PROTEIN"/>
    <property type="match status" value="1"/>
</dbReference>
<evidence type="ECO:0000256" key="11">
    <source>
        <dbReference type="SAM" id="MobiDB-lite"/>
    </source>
</evidence>
<name>A0A420IFX1_9PEZI</name>
<keyword evidence="8" id="KW-0472">Membrane</keyword>
<evidence type="ECO:0000313" key="13">
    <source>
        <dbReference type="EMBL" id="RKF73446.1"/>
    </source>
</evidence>
<dbReference type="AlphaFoldDB" id="A0A420IFX1"/>
<comment type="caution">
    <text evidence="13">The sequence shown here is derived from an EMBL/GenBank/DDBJ whole genome shotgun (WGS) entry which is preliminary data.</text>
</comment>
<evidence type="ECO:0000256" key="2">
    <source>
        <dbReference type="ARBA" id="ARBA00006498"/>
    </source>
</evidence>
<reference evidence="13 14" key="1">
    <citation type="journal article" date="2018" name="BMC Genomics">
        <title>Comparative genome analyses reveal sequence features reflecting distinct modes of host-adaptation between dicot and monocot powdery mildew.</title>
        <authorList>
            <person name="Wu Y."/>
            <person name="Ma X."/>
            <person name="Pan Z."/>
            <person name="Kale S.D."/>
            <person name="Song Y."/>
            <person name="King H."/>
            <person name="Zhang Q."/>
            <person name="Presley C."/>
            <person name="Deng X."/>
            <person name="Wei C.I."/>
            <person name="Xiao S."/>
        </authorList>
    </citation>
    <scope>NUCLEOTIDE SEQUENCE [LARGE SCALE GENOMIC DNA]</scope>
    <source>
        <strain evidence="13">UCSC1</strain>
    </source>
</reference>
<evidence type="ECO:0000256" key="7">
    <source>
        <dbReference type="ARBA" id="ARBA00023128"/>
    </source>
</evidence>
<sequence length="130" mass="14624">MIFSASWGDLIEAVIPWTNLQAEAPVMEEEKNNEEITVDSDAVDKPGPEAGEEEEEEEEEEPELVDPKETIEEECKNSKTCSPAKHHFEECVERVTSGKGTKDEDCVEEFFHLTHCASTCAAPKLWKVLK</sequence>
<feature type="region of interest" description="Disordered" evidence="11">
    <location>
        <begin position="28"/>
        <end position="76"/>
    </location>
</feature>
<dbReference type="EMBL" id="MCBR01008993">
    <property type="protein sequence ID" value="RKF73446.1"/>
    <property type="molecule type" value="Genomic_DNA"/>
</dbReference>
<comment type="subcellular location">
    <subcellularLocation>
        <location evidence="1">Mitochondrion inner membrane</location>
        <topology evidence="1">Peripheral membrane protein</topology>
        <orientation evidence="1">Intermembrane side</orientation>
    </subcellularLocation>
</comment>
<dbReference type="InterPro" id="IPR003422">
    <property type="entry name" value="Cyt_b-c1_6"/>
</dbReference>
<comment type="similarity">
    <text evidence="2">Belongs to the UQCRH/QCR6 family.</text>
</comment>
<dbReference type="Proteomes" id="UP000285405">
    <property type="component" value="Unassembled WGS sequence"/>
</dbReference>
<evidence type="ECO:0000256" key="3">
    <source>
        <dbReference type="ARBA" id="ARBA00022448"/>
    </source>
</evidence>
<evidence type="ECO:0000259" key="12">
    <source>
        <dbReference type="Pfam" id="PF02320"/>
    </source>
</evidence>
<evidence type="ECO:0000256" key="6">
    <source>
        <dbReference type="ARBA" id="ARBA00022982"/>
    </source>
</evidence>
<feature type="compositionally biased region" description="Acidic residues" evidence="11">
    <location>
        <begin position="50"/>
        <end position="64"/>
    </location>
</feature>
<dbReference type="SUPFAM" id="SSF81531">
    <property type="entry name" value="Non-heme 11 kDa protein of cytochrome bc1 complex (Ubiquinol-cytochrome c reductase)"/>
    <property type="match status" value="1"/>
</dbReference>
<dbReference type="Pfam" id="PF02320">
    <property type="entry name" value="UCR_hinge"/>
    <property type="match status" value="1"/>
</dbReference>
<proteinExistence type="inferred from homology"/>
<dbReference type="InterPro" id="IPR036811">
    <property type="entry name" value="Ubol_cytC_Rdtase_hinge_dom_sf"/>
</dbReference>
<evidence type="ECO:0000256" key="9">
    <source>
        <dbReference type="ARBA" id="ARBA00044155"/>
    </source>
</evidence>
<accession>A0A420IFX1</accession>
<evidence type="ECO:0000256" key="10">
    <source>
        <dbReference type="ARBA" id="ARBA00044246"/>
    </source>
</evidence>
<dbReference type="Gene3D" id="1.10.287.20">
    <property type="entry name" value="Ubiquinol-cytochrome C reductase hinge domain"/>
    <property type="match status" value="1"/>
</dbReference>
<evidence type="ECO:0000256" key="1">
    <source>
        <dbReference type="ARBA" id="ARBA00004137"/>
    </source>
</evidence>
<dbReference type="InterPro" id="IPR023184">
    <property type="entry name" value="Ubol_cytC_Rdtase_hinge_dom"/>
</dbReference>
<keyword evidence="7" id="KW-0496">Mitochondrion</keyword>
<feature type="compositionally biased region" description="Basic and acidic residues" evidence="11">
    <location>
        <begin position="65"/>
        <end position="76"/>
    </location>
</feature>
<evidence type="ECO:0000256" key="5">
    <source>
        <dbReference type="ARBA" id="ARBA00022792"/>
    </source>
</evidence>
<keyword evidence="3" id="KW-0813">Transport</keyword>
<dbReference type="GO" id="GO:0005743">
    <property type="term" value="C:mitochondrial inner membrane"/>
    <property type="evidence" value="ECO:0007669"/>
    <property type="project" value="UniProtKB-SubCell"/>
</dbReference>
<dbReference type="OrthoDB" id="405848at2759"/>